<evidence type="ECO:0000256" key="1">
    <source>
        <dbReference type="SAM" id="MobiDB-lite"/>
    </source>
</evidence>
<feature type="compositionally biased region" description="Basic and acidic residues" evidence="1">
    <location>
        <begin position="119"/>
        <end position="129"/>
    </location>
</feature>
<gene>
    <name evidence="3" type="ordered locus">DaAHT2_0484</name>
</gene>
<sequence length="424" mass="48346">MALSADTRPHFTTIAAFVSSLDREIVHLFRDVLLVCDEMGLIGKEMFAIDGCKLPSNASKEWSGTRADFEKKAAKLEQVIGQMLSRHREQDQAQGDQNLATREEQYVATLQKRARKIREWLKDHDDKPGKTGKPKKSNITDNESAKMKTSHGVIQGYDGVTTVDGKHQVIVHAEAFGEAQEHDLLQPMVDATREHFRAIGKDEDVFRSAKLTADSGFHTEANMKMLASAEIDAYVADNRFRKRDPRFVDADRYKERHRQERAKLKGRSGLFSTADFVFPEDLSHCLCPAGKRLYRSGHNVEVRGFVATKFKGSKTNCLPCQLRRKCLRHPERTEIRQVAYFHGRSAQGRDTFTERMKRKIDSKVGRALYSLRVAIAEPPFAHICRVMGRDRFTLRGRRKVNAQWNLFCIVHNLQKVARYGPGFA</sequence>
<dbReference type="Proteomes" id="UP000001508">
    <property type="component" value="Chromosome"/>
</dbReference>
<dbReference type="InParanoid" id="D6Z0G1"/>
<dbReference type="KEGG" id="dak:DaAHT2_0484"/>
<evidence type="ECO:0000259" key="2">
    <source>
        <dbReference type="Pfam" id="PF13751"/>
    </source>
</evidence>
<reference evidence="4" key="1">
    <citation type="submission" date="2010-02" db="EMBL/GenBank/DDBJ databases">
        <title>Complete sequence of Desulfurivibrio alkaliphilus AHT2.</title>
        <authorList>
            <consortium name="US DOE Joint Genome Institute"/>
            <person name="Pitluck S."/>
            <person name="Chertkov O."/>
            <person name="Detter J.C."/>
            <person name="Han C."/>
            <person name="Tapia R."/>
            <person name="Larimer F."/>
            <person name="Land M."/>
            <person name="Hauser L."/>
            <person name="Kyrpides N."/>
            <person name="Mikhailova N."/>
            <person name="Sorokin D.Y."/>
            <person name="Muyzer G."/>
            <person name="Woyke T."/>
        </authorList>
    </citation>
    <scope>NUCLEOTIDE SEQUENCE [LARGE SCALE GENOMIC DNA]</scope>
    <source>
        <strain evidence="4">DSM 19089 / UNIQEM U267 / AHT2</strain>
    </source>
</reference>
<dbReference type="AlphaFoldDB" id="D6Z0G1"/>
<name>D6Z0G1_DESAT</name>
<dbReference type="Pfam" id="PF13751">
    <property type="entry name" value="DDE_Tnp_1_6"/>
    <property type="match status" value="1"/>
</dbReference>
<dbReference type="OrthoDB" id="5368695at2"/>
<dbReference type="PANTHER" id="PTHR33408">
    <property type="entry name" value="TRANSPOSASE"/>
    <property type="match status" value="1"/>
</dbReference>
<feature type="domain" description="Transposase DDE" evidence="2">
    <location>
        <begin position="286"/>
        <end position="416"/>
    </location>
</feature>
<dbReference type="STRING" id="589865.DaAHT2_0484"/>
<dbReference type="InterPro" id="IPR025668">
    <property type="entry name" value="Tnp_DDE_dom"/>
</dbReference>
<protein>
    <submittedName>
        <fullName evidence="3">Transposase IS4 family protein</fullName>
    </submittedName>
</protein>
<dbReference type="PANTHER" id="PTHR33408:SF4">
    <property type="entry name" value="TRANSPOSASE DDE DOMAIN-CONTAINING PROTEIN"/>
    <property type="match status" value="1"/>
</dbReference>
<evidence type="ECO:0000313" key="3">
    <source>
        <dbReference type="EMBL" id="ADH85190.1"/>
    </source>
</evidence>
<dbReference type="RefSeq" id="WP_013162721.1">
    <property type="nucleotide sequence ID" value="NC_014216.1"/>
</dbReference>
<feature type="region of interest" description="Disordered" evidence="1">
    <location>
        <begin position="119"/>
        <end position="149"/>
    </location>
</feature>
<dbReference type="eggNOG" id="COG3666">
    <property type="taxonomic scope" value="Bacteria"/>
</dbReference>
<organism evidence="3 4">
    <name type="scientific">Desulfurivibrio alkaliphilus (strain DSM 19089 / UNIQEM U267 / AHT2)</name>
    <dbReference type="NCBI Taxonomy" id="589865"/>
    <lineage>
        <taxon>Bacteria</taxon>
        <taxon>Pseudomonadati</taxon>
        <taxon>Thermodesulfobacteriota</taxon>
        <taxon>Desulfobulbia</taxon>
        <taxon>Desulfobulbales</taxon>
        <taxon>Desulfobulbaceae</taxon>
        <taxon>Desulfurivibrio</taxon>
    </lineage>
</organism>
<keyword evidence="4" id="KW-1185">Reference proteome</keyword>
<dbReference type="EMBL" id="CP001940">
    <property type="protein sequence ID" value="ADH85190.1"/>
    <property type="molecule type" value="Genomic_DNA"/>
</dbReference>
<proteinExistence type="predicted"/>
<accession>D6Z0G1</accession>
<evidence type="ECO:0000313" key="4">
    <source>
        <dbReference type="Proteomes" id="UP000001508"/>
    </source>
</evidence>
<dbReference type="HOGENOM" id="CLU_021293_12_2_7"/>